<keyword evidence="6 11" id="KW-0812">Transmembrane</keyword>
<evidence type="ECO:0000256" key="8">
    <source>
        <dbReference type="ARBA" id="ARBA00022989"/>
    </source>
</evidence>
<dbReference type="SUPFAM" id="SSF144083">
    <property type="entry name" value="Magnesium transport protein CorA, transmembrane region"/>
    <property type="match status" value="1"/>
</dbReference>
<keyword evidence="10 11" id="KW-0472">Membrane</keyword>
<dbReference type="Pfam" id="PF01544">
    <property type="entry name" value="CorA"/>
    <property type="match status" value="1"/>
</dbReference>
<dbReference type="RefSeq" id="WP_211910412.1">
    <property type="nucleotide sequence ID" value="NZ_CP036498.1"/>
</dbReference>
<protein>
    <submittedName>
        <fullName evidence="12">Cobalt transporter</fullName>
    </submittedName>
</protein>
<keyword evidence="4" id="KW-1003">Cell membrane</keyword>
<evidence type="ECO:0000256" key="3">
    <source>
        <dbReference type="ARBA" id="ARBA00022448"/>
    </source>
</evidence>
<organism evidence="12 13">
    <name type="scientific">Tardiphaga alba</name>
    <dbReference type="NCBI Taxonomy" id="340268"/>
    <lineage>
        <taxon>Bacteria</taxon>
        <taxon>Pseudomonadati</taxon>
        <taxon>Pseudomonadota</taxon>
        <taxon>Alphaproteobacteria</taxon>
        <taxon>Hyphomicrobiales</taxon>
        <taxon>Nitrobacteraceae</taxon>
        <taxon>Tardiphaga</taxon>
    </lineage>
</organism>
<evidence type="ECO:0000313" key="13">
    <source>
        <dbReference type="Proteomes" id="UP000682843"/>
    </source>
</evidence>
<gene>
    <name evidence="12" type="ORF">RPMA_25175</name>
</gene>
<dbReference type="PANTHER" id="PTHR46494">
    <property type="entry name" value="CORA FAMILY METAL ION TRANSPORTER (EUROFUNG)"/>
    <property type="match status" value="1"/>
</dbReference>
<dbReference type="Gene3D" id="3.30.460.20">
    <property type="entry name" value="CorA soluble domain-like"/>
    <property type="match status" value="1"/>
</dbReference>
<dbReference type="EMBL" id="CP036498">
    <property type="protein sequence ID" value="QUS41771.1"/>
    <property type="molecule type" value="Genomic_DNA"/>
</dbReference>
<keyword evidence="3" id="KW-0813">Transport</keyword>
<reference evidence="12 13" key="1">
    <citation type="submission" date="2019-02" db="EMBL/GenBank/DDBJ databases">
        <title>Emended description of the genus Rhodopseudomonas and description of Rhodopseudomonas albus sp. nov., a non-phototrophic, heavy-metal-tolerant bacterium isolated from garden soil.</title>
        <authorList>
            <person name="Bao Z."/>
            <person name="Cao W.W."/>
            <person name="Sato Y."/>
            <person name="Nishizawa T."/>
            <person name="Zhao J."/>
            <person name="Guo Y."/>
            <person name="Ohta H."/>
        </authorList>
    </citation>
    <scope>NUCLEOTIDE SEQUENCE [LARGE SCALE GENOMIC DNA]</scope>
    <source>
        <strain evidence="12 13">SK50-23</strain>
    </source>
</reference>
<dbReference type="InterPro" id="IPR045861">
    <property type="entry name" value="CorA_cytoplasmic_dom"/>
</dbReference>
<evidence type="ECO:0000256" key="4">
    <source>
        <dbReference type="ARBA" id="ARBA00022475"/>
    </source>
</evidence>
<dbReference type="SUPFAM" id="SSF143865">
    <property type="entry name" value="CorA soluble domain-like"/>
    <property type="match status" value="1"/>
</dbReference>
<dbReference type="CDD" id="cd12834">
    <property type="entry name" value="ZntB_u1"/>
    <property type="match status" value="1"/>
</dbReference>
<dbReference type="InterPro" id="IPR045863">
    <property type="entry name" value="CorA_TM1_TM2"/>
</dbReference>
<keyword evidence="8 11" id="KW-1133">Transmembrane helix</keyword>
<keyword evidence="7" id="KW-0862">Zinc</keyword>
<dbReference type="Gene3D" id="1.20.58.340">
    <property type="entry name" value="Magnesium transport protein CorA, transmembrane region"/>
    <property type="match status" value="2"/>
</dbReference>
<keyword evidence="9" id="KW-0406">Ion transport</keyword>
<evidence type="ECO:0000313" key="12">
    <source>
        <dbReference type="EMBL" id="QUS41771.1"/>
    </source>
</evidence>
<dbReference type="PANTHER" id="PTHR46494:SF3">
    <property type="entry name" value="ZINC TRANSPORT PROTEIN ZNTB"/>
    <property type="match status" value="1"/>
</dbReference>
<comment type="similarity">
    <text evidence="2">Belongs to the CorA metal ion transporter (MIT) (TC 1.A.35) family.</text>
</comment>
<proteinExistence type="inferred from homology"/>
<feature type="transmembrane region" description="Helical" evidence="11">
    <location>
        <begin position="317"/>
        <end position="335"/>
    </location>
</feature>
<keyword evidence="5" id="KW-0997">Cell inner membrane</keyword>
<feature type="transmembrane region" description="Helical" evidence="11">
    <location>
        <begin position="283"/>
        <end position="305"/>
    </location>
</feature>
<evidence type="ECO:0000256" key="5">
    <source>
        <dbReference type="ARBA" id="ARBA00022519"/>
    </source>
</evidence>
<dbReference type="Proteomes" id="UP000682843">
    <property type="component" value="Chromosome"/>
</dbReference>
<evidence type="ECO:0000256" key="7">
    <source>
        <dbReference type="ARBA" id="ARBA00022833"/>
    </source>
</evidence>
<evidence type="ECO:0000256" key="6">
    <source>
        <dbReference type="ARBA" id="ARBA00022692"/>
    </source>
</evidence>
<name>A0ABX8AFS7_9BRAD</name>
<keyword evidence="13" id="KW-1185">Reference proteome</keyword>
<evidence type="ECO:0000256" key="1">
    <source>
        <dbReference type="ARBA" id="ARBA00004651"/>
    </source>
</evidence>
<comment type="subcellular location">
    <subcellularLocation>
        <location evidence="1">Cell membrane</location>
        <topology evidence="1">Multi-pass membrane protein</topology>
    </subcellularLocation>
</comment>
<dbReference type="InterPro" id="IPR002523">
    <property type="entry name" value="MgTranspt_CorA/ZnTranspt_ZntB"/>
</dbReference>
<sequence length="342" mass="37728">MSSDSLHFATQAGALAPDNAIPGLVWAFRIHADGQPEALSIHQAIDTSHDGLVWLHFNLADTRALQWLTQAPLQAPDAARALLLSKDSFQQLHTADDSVYGVISDLLRDIDDVDDDTGYLRFAMTEHLLISGRHHALCAVDATRRSLEQGLKIDSMAALFETIIENVADTIDGVADKLALALDEIEEQVVLGESRHMLQTLGRQRRTCVRLHRQLSGLRLVFQRFEQKGGLDLKPALQLRAGKLAQRLDGLDRIIVELRERSRLLQEELHLQIAESGNEALRVLSVLTALLMPPTLAAGIFGMNIKAMPLVDGDNGFILVCGILMLSSATAYFIMKRIGIIR</sequence>
<evidence type="ECO:0000256" key="9">
    <source>
        <dbReference type="ARBA" id="ARBA00023065"/>
    </source>
</evidence>
<evidence type="ECO:0000256" key="10">
    <source>
        <dbReference type="ARBA" id="ARBA00023136"/>
    </source>
</evidence>
<accession>A0ABX8AFS7</accession>
<evidence type="ECO:0000256" key="2">
    <source>
        <dbReference type="ARBA" id="ARBA00009765"/>
    </source>
</evidence>
<evidence type="ECO:0000256" key="11">
    <source>
        <dbReference type="SAM" id="Phobius"/>
    </source>
</evidence>